<evidence type="ECO:0000256" key="2">
    <source>
        <dbReference type="ARBA" id="ARBA00022723"/>
    </source>
</evidence>
<dbReference type="Pfam" id="PF00413">
    <property type="entry name" value="Peptidase_M10"/>
    <property type="match status" value="1"/>
</dbReference>
<dbReference type="Proteomes" id="UP000502706">
    <property type="component" value="Chromosome"/>
</dbReference>
<dbReference type="GO" id="GO:0006508">
    <property type="term" value="P:proteolysis"/>
    <property type="evidence" value="ECO:0007669"/>
    <property type="project" value="UniProtKB-KW"/>
</dbReference>
<dbReference type="InterPro" id="IPR024079">
    <property type="entry name" value="MetalloPept_cat_dom_sf"/>
</dbReference>
<evidence type="ECO:0000313" key="8">
    <source>
        <dbReference type="Proteomes" id="UP000502706"/>
    </source>
</evidence>
<dbReference type="RefSeq" id="WP_166396682.1">
    <property type="nucleotide sequence ID" value="NZ_CP045121.1"/>
</dbReference>
<organism evidence="7 8">
    <name type="scientific">Rubrobacter marinus</name>
    <dbReference type="NCBI Taxonomy" id="2653852"/>
    <lineage>
        <taxon>Bacteria</taxon>
        <taxon>Bacillati</taxon>
        <taxon>Actinomycetota</taxon>
        <taxon>Rubrobacteria</taxon>
        <taxon>Rubrobacterales</taxon>
        <taxon>Rubrobacteraceae</taxon>
        <taxon>Rubrobacter</taxon>
    </lineage>
</organism>
<keyword evidence="2" id="KW-0479">Metal-binding</keyword>
<reference evidence="7 8" key="1">
    <citation type="submission" date="2019-10" db="EMBL/GenBank/DDBJ databases">
        <title>Rubrobacter sp nov SCSIO 52915 isolated from a deep-sea sediment in the South China Sea.</title>
        <authorList>
            <person name="Chen R.W."/>
        </authorList>
    </citation>
    <scope>NUCLEOTIDE SEQUENCE [LARGE SCALE GENOMIC DNA]</scope>
    <source>
        <strain evidence="7 8">SCSIO 52915</strain>
    </source>
</reference>
<feature type="signal peptide" evidence="5">
    <location>
        <begin position="1"/>
        <end position="22"/>
    </location>
</feature>
<evidence type="ECO:0000256" key="3">
    <source>
        <dbReference type="ARBA" id="ARBA00022801"/>
    </source>
</evidence>
<keyword evidence="4" id="KW-0862">Zinc</keyword>
<proteinExistence type="predicted"/>
<dbReference type="GO" id="GO:0031012">
    <property type="term" value="C:extracellular matrix"/>
    <property type="evidence" value="ECO:0007669"/>
    <property type="project" value="InterPro"/>
</dbReference>
<dbReference type="GO" id="GO:0008270">
    <property type="term" value="F:zinc ion binding"/>
    <property type="evidence" value="ECO:0007669"/>
    <property type="project" value="InterPro"/>
</dbReference>
<dbReference type="GO" id="GO:0004222">
    <property type="term" value="F:metalloendopeptidase activity"/>
    <property type="evidence" value="ECO:0007669"/>
    <property type="project" value="InterPro"/>
</dbReference>
<gene>
    <name evidence="7" type="ORF">GBA65_11345</name>
</gene>
<feature type="domain" description="Peptidase M10 metallopeptidase" evidence="6">
    <location>
        <begin position="243"/>
        <end position="294"/>
    </location>
</feature>
<dbReference type="KEGG" id="rmar:GBA65_11345"/>
<keyword evidence="8" id="KW-1185">Reference proteome</keyword>
<keyword evidence="5" id="KW-0732">Signal</keyword>
<evidence type="ECO:0000256" key="4">
    <source>
        <dbReference type="ARBA" id="ARBA00022833"/>
    </source>
</evidence>
<name>A0A6G8PXV6_9ACTN</name>
<evidence type="ECO:0000259" key="6">
    <source>
        <dbReference type="Pfam" id="PF00413"/>
    </source>
</evidence>
<sequence>MGRFVALAVALTLGLASTLAYSGSSSAQSDRSILRACAPSEGKIEARGLPPVVDAGDCPVGDRVISDNGASSTLPPRGESVHVETLGVSGAQELVIEHRPDGAIELAKVGDDSAANEPARATRATGPSECSDRAFTPLSYRVEPGLSYYFNRATTPSEITRTAAEAAVRRATTNVANTRNACRLGDRVSVGMAYAGATTAVAGVSASGTCAANDGKSIVSFGTLSSGALAVTCTNYLVGGGGPDRVTASDIRINTGPRWTTAPTARSCKNSYDLESVLTHERGHTFGLSHVSEGSHGNLTMSTRSNGPCQASERTLGRGDVLGLDAKY</sequence>
<keyword evidence="1 7" id="KW-0645">Protease</keyword>
<evidence type="ECO:0000256" key="1">
    <source>
        <dbReference type="ARBA" id="ARBA00022670"/>
    </source>
</evidence>
<evidence type="ECO:0000313" key="7">
    <source>
        <dbReference type="EMBL" id="QIN79020.1"/>
    </source>
</evidence>
<keyword evidence="7" id="KW-0482">Metalloprotease</keyword>
<dbReference type="InterPro" id="IPR001818">
    <property type="entry name" value="Pept_M10_metallopeptidase"/>
</dbReference>
<keyword evidence="3" id="KW-0378">Hydrolase</keyword>
<dbReference type="Gene3D" id="3.40.390.10">
    <property type="entry name" value="Collagenase (Catalytic Domain)"/>
    <property type="match status" value="1"/>
</dbReference>
<dbReference type="SUPFAM" id="SSF55486">
    <property type="entry name" value="Metalloproteases ('zincins'), catalytic domain"/>
    <property type="match status" value="1"/>
</dbReference>
<protein>
    <submittedName>
        <fullName evidence="7">Matrixin family metalloprotease</fullName>
    </submittedName>
</protein>
<feature type="chain" id="PRO_5039268806" evidence="5">
    <location>
        <begin position="23"/>
        <end position="328"/>
    </location>
</feature>
<dbReference type="EMBL" id="CP045121">
    <property type="protein sequence ID" value="QIN79020.1"/>
    <property type="molecule type" value="Genomic_DNA"/>
</dbReference>
<dbReference type="AlphaFoldDB" id="A0A6G8PXV6"/>
<evidence type="ECO:0000256" key="5">
    <source>
        <dbReference type="SAM" id="SignalP"/>
    </source>
</evidence>
<accession>A0A6G8PXV6</accession>